<keyword evidence="11" id="KW-1185">Reference proteome</keyword>
<evidence type="ECO:0000256" key="6">
    <source>
        <dbReference type="ARBA" id="ARBA00022840"/>
    </source>
</evidence>
<organism evidence="10 11">
    <name type="scientific">Candidatus Filomicrobium marinum</name>
    <dbReference type="NCBI Taxonomy" id="1608628"/>
    <lineage>
        <taxon>Bacteria</taxon>
        <taxon>Pseudomonadati</taxon>
        <taxon>Pseudomonadota</taxon>
        <taxon>Alphaproteobacteria</taxon>
        <taxon>Hyphomicrobiales</taxon>
        <taxon>Hyphomicrobiaceae</taxon>
        <taxon>Filomicrobium</taxon>
    </lineage>
</organism>
<reference evidence="11" key="1">
    <citation type="submission" date="2015-02" db="EMBL/GenBank/DDBJ databases">
        <authorList>
            <person name="Chooi Y.-H."/>
        </authorList>
    </citation>
    <scope>NUCLEOTIDE SEQUENCE [LARGE SCALE GENOMIC DNA]</scope>
    <source>
        <strain evidence="11">strain Y</strain>
    </source>
</reference>
<comment type="caution">
    <text evidence="9">Lacks conserved residue(s) required for the propagation of feature annotation.</text>
</comment>
<dbReference type="EC" id="6.3.3.3" evidence="9"/>
<keyword evidence="1 9" id="KW-0963">Cytoplasm</keyword>
<comment type="subcellular location">
    <subcellularLocation>
        <location evidence="9">Cytoplasm</location>
    </subcellularLocation>
</comment>
<keyword evidence="7 9" id="KW-0460">Magnesium</keyword>
<comment type="pathway">
    <text evidence="9">Cofactor biosynthesis; biotin biosynthesis; biotin from 7,8-diaminononanoate: step 1/2.</text>
</comment>
<dbReference type="PANTHER" id="PTHR43210:SF2">
    <property type="entry name" value="ATP-DEPENDENT DETHIOBIOTIN SYNTHETASE BIOD 2"/>
    <property type="match status" value="1"/>
</dbReference>
<dbReference type="HAMAP" id="MF_00336">
    <property type="entry name" value="BioD"/>
    <property type="match status" value="1"/>
</dbReference>
<dbReference type="GO" id="GO:0005524">
    <property type="term" value="F:ATP binding"/>
    <property type="evidence" value="ECO:0007669"/>
    <property type="project" value="UniProtKB-UniRule"/>
</dbReference>
<dbReference type="SUPFAM" id="SSF52540">
    <property type="entry name" value="P-loop containing nucleoside triphosphate hydrolases"/>
    <property type="match status" value="1"/>
</dbReference>
<keyword evidence="5 9" id="KW-0093">Biotin biosynthesis</keyword>
<dbReference type="GO" id="GO:0000287">
    <property type="term" value="F:magnesium ion binding"/>
    <property type="evidence" value="ECO:0007669"/>
    <property type="project" value="UniProtKB-UniRule"/>
</dbReference>
<name>A0A0D6JBH6_9HYPH</name>
<feature type="active site" evidence="9">
    <location>
        <position position="33"/>
    </location>
</feature>
<comment type="catalytic activity">
    <reaction evidence="8">
        <text>(7R,8S)-8-amino-7-(carboxyamino)nonanoate + ATP = (4R,5S)-dethiobiotin + ADP + phosphate + H(+)</text>
        <dbReference type="Rhea" id="RHEA:63684"/>
        <dbReference type="ChEBI" id="CHEBI:15378"/>
        <dbReference type="ChEBI" id="CHEBI:30616"/>
        <dbReference type="ChEBI" id="CHEBI:43474"/>
        <dbReference type="ChEBI" id="CHEBI:149470"/>
        <dbReference type="ChEBI" id="CHEBI:149473"/>
        <dbReference type="ChEBI" id="CHEBI:456216"/>
    </reaction>
</comment>
<sequence length="208" mass="22800">MTSGFIVAGTDTGIGKTVFCAALTRALGFNYWKPVQAGTHEETDTQVVQRLSGLPADHFLEPRHSLRTPCSPHLAAEIDKVQIERSQLGLPETARPVVVELAGGLLVPLTRDLLQIDVMADWALPIILCARTSLGTINHTLLSVDVLKTRGLNIHGITFIGEENIDTERTICDFAMARRLGRLPLLASLDAVTLHAAFDAHFRREDFQ</sequence>
<evidence type="ECO:0000256" key="1">
    <source>
        <dbReference type="ARBA" id="ARBA00022490"/>
    </source>
</evidence>
<keyword evidence="4 9" id="KW-0547">Nucleotide-binding</keyword>
<dbReference type="UniPathway" id="UPA00078">
    <property type="reaction ID" value="UER00161"/>
</dbReference>
<evidence type="ECO:0000256" key="4">
    <source>
        <dbReference type="ARBA" id="ARBA00022741"/>
    </source>
</evidence>
<feature type="binding site" evidence="9">
    <location>
        <position position="44"/>
    </location>
    <ligand>
        <name>Mg(2+)</name>
        <dbReference type="ChEBI" id="CHEBI:18420"/>
    </ligand>
</feature>
<dbReference type="Proteomes" id="UP000033187">
    <property type="component" value="Chromosome 1"/>
</dbReference>
<dbReference type="InterPro" id="IPR027417">
    <property type="entry name" value="P-loop_NTPase"/>
</dbReference>
<evidence type="ECO:0000256" key="2">
    <source>
        <dbReference type="ARBA" id="ARBA00022598"/>
    </source>
</evidence>
<dbReference type="RefSeq" id="WP_046476735.1">
    <property type="nucleotide sequence ID" value="NZ_LN829118.1"/>
</dbReference>
<dbReference type="EMBL" id="LN829119">
    <property type="protein sequence ID" value="CPR16386.1"/>
    <property type="molecule type" value="Genomic_DNA"/>
</dbReference>
<dbReference type="KEGG" id="fiy:BN1229_v1_0787"/>
<gene>
    <name evidence="9 10" type="primary">bioD</name>
    <name evidence="10" type="ORF">YBN1229_v1_0787</name>
</gene>
<dbReference type="Pfam" id="PF13500">
    <property type="entry name" value="AAA_26"/>
    <property type="match status" value="1"/>
</dbReference>
<keyword evidence="3 9" id="KW-0479">Metal-binding</keyword>
<dbReference type="Gene3D" id="3.40.50.300">
    <property type="entry name" value="P-loop containing nucleotide triphosphate hydrolases"/>
    <property type="match status" value="1"/>
</dbReference>
<evidence type="ECO:0000256" key="8">
    <source>
        <dbReference type="ARBA" id="ARBA00047386"/>
    </source>
</evidence>
<evidence type="ECO:0000256" key="9">
    <source>
        <dbReference type="HAMAP-Rule" id="MF_00336"/>
    </source>
</evidence>
<dbReference type="InterPro" id="IPR004472">
    <property type="entry name" value="DTB_synth_BioD"/>
</dbReference>
<feature type="binding site" evidence="9">
    <location>
        <begin position="13"/>
        <end position="18"/>
    </location>
    <ligand>
        <name>ATP</name>
        <dbReference type="ChEBI" id="CHEBI:30616"/>
    </ligand>
</feature>
<dbReference type="NCBIfam" id="TIGR00347">
    <property type="entry name" value="bioD"/>
    <property type="match status" value="1"/>
</dbReference>
<dbReference type="GO" id="GO:0004141">
    <property type="term" value="F:dethiobiotin synthase activity"/>
    <property type="evidence" value="ECO:0007669"/>
    <property type="project" value="UniProtKB-UniRule"/>
</dbReference>
<keyword evidence="2 9" id="KW-0436">Ligase</keyword>
<dbReference type="OrthoDB" id="9802097at2"/>
<dbReference type="AlphaFoldDB" id="A0A0D6JBH6"/>
<protein>
    <recommendedName>
        <fullName evidence="9">ATP-dependent dethiobiotin synthetase BioD</fullName>
        <ecNumber evidence="9">6.3.3.3</ecNumber>
    </recommendedName>
    <alternativeName>
        <fullName evidence="9">DTB synthetase</fullName>
        <shortName evidence="9">DTBS</shortName>
    </alternativeName>
    <alternativeName>
        <fullName evidence="9">Dethiobiotin synthase</fullName>
    </alternativeName>
</protein>
<accession>A0A0D6JBH6</accession>
<dbReference type="PANTHER" id="PTHR43210">
    <property type="entry name" value="DETHIOBIOTIN SYNTHETASE"/>
    <property type="match status" value="1"/>
</dbReference>
<evidence type="ECO:0000313" key="11">
    <source>
        <dbReference type="Proteomes" id="UP000033187"/>
    </source>
</evidence>
<evidence type="ECO:0000313" key="10">
    <source>
        <dbReference type="EMBL" id="CPR16386.1"/>
    </source>
</evidence>
<feature type="binding site" evidence="9">
    <location>
        <position position="17"/>
    </location>
    <ligand>
        <name>Mg(2+)</name>
        <dbReference type="ChEBI" id="CHEBI:18420"/>
    </ligand>
</feature>
<dbReference type="KEGG" id="fil:BN1229_v1_0783"/>
<comment type="catalytic activity">
    <reaction evidence="9">
        <text>(7R,8S)-7,8-diammoniononanoate + CO2 + ATP = (4R,5S)-dethiobiotin + ADP + phosphate + 3 H(+)</text>
        <dbReference type="Rhea" id="RHEA:15805"/>
        <dbReference type="ChEBI" id="CHEBI:15378"/>
        <dbReference type="ChEBI" id="CHEBI:16526"/>
        <dbReference type="ChEBI" id="CHEBI:30616"/>
        <dbReference type="ChEBI" id="CHEBI:43474"/>
        <dbReference type="ChEBI" id="CHEBI:149469"/>
        <dbReference type="ChEBI" id="CHEBI:149473"/>
        <dbReference type="ChEBI" id="CHEBI:456216"/>
        <dbReference type="EC" id="6.3.3.3"/>
    </reaction>
</comment>
<evidence type="ECO:0000256" key="7">
    <source>
        <dbReference type="ARBA" id="ARBA00022842"/>
    </source>
</evidence>
<dbReference type="GO" id="GO:0005829">
    <property type="term" value="C:cytosol"/>
    <property type="evidence" value="ECO:0007669"/>
    <property type="project" value="TreeGrafter"/>
</dbReference>
<dbReference type="GO" id="GO:0009102">
    <property type="term" value="P:biotin biosynthetic process"/>
    <property type="evidence" value="ECO:0007669"/>
    <property type="project" value="UniProtKB-UniRule"/>
</dbReference>
<feature type="binding site" evidence="9">
    <location>
        <position position="44"/>
    </location>
    <ligand>
        <name>ATP</name>
        <dbReference type="ChEBI" id="CHEBI:30616"/>
    </ligand>
</feature>
<comment type="function">
    <text evidence="9">Catalyzes a mechanistically unusual reaction, the ATP-dependent insertion of CO2 between the N7 and N8 nitrogen atoms of 7,8-diaminopelargonic acid (DAPA, also called 7,8-diammoniononanoate) to form a ureido ring.</text>
</comment>
<feature type="binding site" evidence="9">
    <location>
        <begin position="100"/>
        <end position="103"/>
    </location>
    <ligand>
        <name>ATP</name>
        <dbReference type="ChEBI" id="CHEBI:30616"/>
    </ligand>
</feature>
<dbReference type="CDD" id="cd03109">
    <property type="entry name" value="DTBS"/>
    <property type="match status" value="1"/>
</dbReference>
<comment type="subunit">
    <text evidence="9">Homodimer.</text>
</comment>
<dbReference type="PIRSF" id="PIRSF006755">
    <property type="entry name" value="DTB_synth"/>
    <property type="match status" value="1"/>
</dbReference>
<evidence type="ECO:0000256" key="3">
    <source>
        <dbReference type="ARBA" id="ARBA00022723"/>
    </source>
</evidence>
<comment type="similarity">
    <text evidence="9">Belongs to the dethiobiotin synthetase family.</text>
</comment>
<feature type="binding site" evidence="9">
    <location>
        <position position="100"/>
    </location>
    <ligand>
        <name>Mg(2+)</name>
        <dbReference type="ChEBI" id="CHEBI:18420"/>
    </ligand>
</feature>
<evidence type="ECO:0000256" key="5">
    <source>
        <dbReference type="ARBA" id="ARBA00022756"/>
    </source>
</evidence>
<comment type="cofactor">
    <cofactor evidence="9">
        <name>Mg(2+)</name>
        <dbReference type="ChEBI" id="CHEBI:18420"/>
    </cofactor>
</comment>
<proteinExistence type="inferred from homology"/>
<keyword evidence="6 9" id="KW-0067">ATP-binding</keyword>